<dbReference type="EMBL" id="GEZM01018408">
    <property type="protein sequence ID" value="JAV90205.1"/>
    <property type="molecule type" value="Transcribed_RNA"/>
</dbReference>
<reference evidence="1" key="1">
    <citation type="journal article" date="2016" name="Sci. Rep.">
        <title>Molecular characterization of firefly nuptial gifts: a multi-omics approach sheds light on postcopulatory sexual selection.</title>
        <authorList>
            <person name="Al-Wathiqui N."/>
            <person name="Fallon T.R."/>
            <person name="South A."/>
            <person name="Weng J.K."/>
            <person name="Lewis S.M."/>
        </authorList>
    </citation>
    <scope>NUCLEOTIDE SEQUENCE</scope>
</reference>
<dbReference type="EMBL" id="GEZM01018410">
    <property type="protein sequence ID" value="JAV90203.1"/>
    <property type="molecule type" value="Transcribed_RNA"/>
</dbReference>
<organism evidence="1">
    <name type="scientific">Photinus pyralis</name>
    <name type="common">Common eastern firefly</name>
    <name type="synonym">Lampyris pyralis</name>
    <dbReference type="NCBI Taxonomy" id="7054"/>
    <lineage>
        <taxon>Eukaryota</taxon>
        <taxon>Metazoa</taxon>
        <taxon>Ecdysozoa</taxon>
        <taxon>Arthropoda</taxon>
        <taxon>Hexapoda</taxon>
        <taxon>Insecta</taxon>
        <taxon>Pterygota</taxon>
        <taxon>Neoptera</taxon>
        <taxon>Endopterygota</taxon>
        <taxon>Coleoptera</taxon>
        <taxon>Polyphaga</taxon>
        <taxon>Elateriformia</taxon>
        <taxon>Elateroidea</taxon>
        <taxon>Lampyridae</taxon>
        <taxon>Lampyrinae</taxon>
        <taxon>Photinus</taxon>
    </lineage>
</organism>
<protein>
    <submittedName>
        <fullName evidence="1">Uncharacterized protein</fullName>
    </submittedName>
</protein>
<dbReference type="AlphaFoldDB" id="A0A1Y1N0N6"/>
<accession>A0A1Y1N0N6</accession>
<evidence type="ECO:0000313" key="1">
    <source>
        <dbReference type="EMBL" id="JAV90205.1"/>
    </source>
</evidence>
<proteinExistence type="predicted"/>
<sequence>MSAKRQNLQHKLANNTRHWRVQYKPRGYLIVHLPMGGYGVDDEAEIRSLWRRAYFRRRILALNFFVCISRRHTKEHQRDYLFLAQNIQQTEISDPPQQPKTES</sequence>
<name>A0A1Y1N0N6_PHOPY</name>
<dbReference type="EMBL" id="GEZM01018409">
    <property type="protein sequence ID" value="JAV90204.1"/>
    <property type="molecule type" value="Transcribed_RNA"/>
</dbReference>